<protein>
    <submittedName>
        <fullName evidence="1">Uncharacterized protein</fullName>
    </submittedName>
</protein>
<sequence>MTDCWKDRGERGVRSPLFVAVQAAGSYGISVSSGRPLPKRWLS</sequence>
<dbReference type="InParanoid" id="Q74E84"/>
<evidence type="ECO:0000313" key="1">
    <source>
        <dbReference type="EMBL" id="AAR34406.1"/>
    </source>
</evidence>
<keyword evidence="2" id="KW-1185">Reference proteome</keyword>
<dbReference type="AlphaFoldDB" id="Q74E84"/>
<reference evidence="1 2" key="1">
    <citation type="journal article" date="2003" name="Science">
        <title>Genome of Geobacter sulfurreducens: metal reduction in subsurface environments.</title>
        <authorList>
            <person name="Methe B.A."/>
            <person name="Nelson K.E."/>
            <person name="Eisen J.A."/>
            <person name="Paulsen I.T."/>
            <person name="Nelson W."/>
            <person name="Heidelberg J.F."/>
            <person name="Wu D."/>
            <person name="Wu M."/>
            <person name="Ward N."/>
            <person name="Beanan M.J."/>
            <person name="Dodson R.J."/>
            <person name="Madupu R."/>
            <person name="Brinkac L.M."/>
            <person name="Daugherty S.C."/>
            <person name="DeBoy R.T."/>
            <person name="Durkin A.S."/>
            <person name="Gwinn M."/>
            <person name="Kolonay J.F."/>
            <person name="Sullivan S.A."/>
            <person name="Haft D.H."/>
            <person name="Selengut J."/>
            <person name="Davidsen T.M."/>
            <person name="Zafar N."/>
            <person name="White O."/>
            <person name="Tran B."/>
            <person name="Romero C."/>
            <person name="Forberger H.A."/>
            <person name="Weidman J."/>
            <person name="Khouri H."/>
            <person name="Feldblyum T.V."/>
            <person name="Utterback T.R."/>
            <person name="Van Aken S.E."/>
            <person name="Lovley D.R."/>
            <person name="Fraser C.M."/>
        </authorList>
    </citation>
    <scope>NUCLEOTIDE SEQUENCE [LARGE SCALE GENOMIC DNA]</scope>
    <source>
        <strain evidence="2">ATCC 51573 / DSM 12127 / PCA</strain>
    </source>
</reference>
<reference evidence="1 2" key="2">
    <citation type="journal article" date="2012" name="BMC Genomics">
        <title>Comparative genomic analysis of Geobacter sulfurreducens KN400, a strain with enhanced capacity for extracellular electron transfer and electricity production.</title>
        <authorList>
            <person name="Butler J.E."/>
            <person name="Young N.D."/>
            <person name="Aklujkar M."/>
            <person name="Lovley D.R."/>
        </authorList>
    </citation>
    <scope>NUCLEOTIDE SEQUENCE [LARGE SCALE GENOMIC DNA]</scope>
    <source>
        <strain evidence="2">ATCC 51573 / DSM 12127 / PCA</strain>
    </source>
</reference>
<proteinExistence type="predicted"/>
<dbReference type="OrthoDB" id="9880074at2"/>
<dbReference type="Proteomes" id="UP000000577">
    <property type="component" value="Chromosome"/>
</dbReference>
<dbReference type="KEGG" id="gsu:GSU1080"/>
<dbReference type="HOGENOM" id="CLU_3234131_0_0_7"/>
<accession>Q74E84</accession>
<organism evidence="1 2">
    <name type="scientific">Geobacter sulfurreducens (strain ATCC 51573 / DSM 12127 / PCA)</name>
    <dbReference type="NCBI Taxonomy" id="243231"/>
    <lineage>
        <taxon>Bacteria</taxon>
        <taxon>Pseudomonadati</taxon>
        <taxon>Thermodesulfobacteriota</taxon>
        <taxon>Desulfuromonadia</taxon>
        <taxon>Geobacterales</taxon>
        <taxon>Geobacteraceae</taxon>
        <taxon>Geobacter</taxon>
    </lineage>
</organism>
<name>Q74E84_GEOSL</name>
<dbReference type="EnsemblBacteria" id="AAR34406">
    <property type="protein sequence ID" value="AAR34406"/>
    <property type="gene ID" value="GSU1080"/>
</dbReference>
<gene>
    <name evidence="1" type="ordered locus">GSU1080</name>
</gene>
<dbReference type="EMBL" id="AE017180">
    <property type="protein sequence ID" value="AAR34406.1"/>
    <property type="molecule type" value="Genomic_DNA"/>
</dbReference>
<evidence type="ECO:0000313" key="2">
    <source>
        <dbReference type="Proteomes" id="UP000000577"/>
    </source>
</evidence>
<dbReference type="STRING" id="243231.GSU1080"/>